<dbReference type="OrthoDB" id="2445285at2759"/>
<reference evidence="1" key="1">
    <citation type="submission" date="2021-06" db="EMBL/GenBank/DDBJ databases">
        <authorList>
            <person name="Kallberg Y."/>
            <person name="Tangrot J."/>
            <person name="Rosling A."/>
        </authorList>
    </citation>
    <scope>NUCLEOTIDE SEQUENCE</scope>
    <source>
        <strain evidence="1">UK204</strain>
    </source>
</reference>
<sequence length="92" mass="10615">YISLTLDTWSSPIHLPYLGITAHWEIESKISTIVTDNSSNIKKAYNELEIGKRIPYFAHTLQLSIKKELDKIELLADKCKHLITFLSDDKKK</sequence>
<protein>
    <submittedName>
        <fullName evidence="1">2064_t:CDS:1</fullName>
    </submittedName>
</protein>
<dbReference type="EMBL" id="CAJVPQ010004112">
    <property type="protein sequence ID" value="CAG8644842.1"/>
    <property type="molecule type" value="Genomic_DNA"/>
</dbReference>
<proteinExistence type="predicted"/>
<evidence type="ECO:0000313" key="2">
    <source>
        <dbReference type="Proteomes" id="UP000789570"/>
    </source>
</evidence>
<accession>A0A9N9DL74</accession>
<organism evidence="1 2">
    <name type="scientific">Funneliformis caledonium</name>
    <dbReference type="NCBI Taxonomy" id="1117310"/>
    <lineage>
        <taxon>Eukaryota</taxon>
        <taxon>Fungi</taxon>
        <taxon>Fungi incertae sedis</taxon>
        <taxon>Mucoromycota</taxon>
        <taxon>Glomeromycotina</taxon>
        <taxon>Glomeromycetes</taxon>
        <taxon>Glomerales</taxon>
        <taxon>Glomeraceae</taxon>
        <taxon>Funneliformis</taxon>
    </lineage>
</organism>
<feature type="non-terminal residue" evidence="1">
    <location>
        <position position="92"/>
    </location>
</feature>
<evidence type="ECO:0000313" key="1">
    <source>
        <dbReference type="EMBL" id="CAG8644842.1"/>
    </source>
</evidence>
<dbReference type="SUPFAM" id="SSF53098">
    <property type="entry name" value="Ribonuclease H-like"/>
    <property type="match status" value="1"/>
</dbReference>
<keyword evidence="2" id="KW-1185">Reference proteome</keyword>
<dbReference type="InterPro" id="IPR012337">
    <property type="entry name" value="RNaseH-like_sf"/>
</dbReference>
<gene>
    <name evidence="1" type="ORF">FCALED_LOCUS10756</name>
</gene>
<dbReference type="AlphaFoldDB" id="A0A9N9DL74"/>
<name>A0A9N9DL74_9GLOM</name>
<comment type="caution">
    <text evidence="1">The sequence shown here is derived from an EMBL/GenBank/DDBJ whole genome shotgun (WGS) entry which is preliminary data.</text>
</comment>
<dbReference type="Proteomes" id="UP000789570">
    <property type="component" value="Unassembled WGS sequence"/>
</dbReference>